<evidence type="ECO:0000313" key="1">
    <source>
        <dbReference type="EMBL" id="WAS91953.1"/>
    </source>
</evidence>
<proteinExistence type="predicted"/>
<dbReference type="Proteomes" id="UP001164459">
    <property type="component" value="Chromosome"/>
</dbReference>
<dbReference type="RefSeq" id="WP_269034306.1">
    <property type="nucleotide sequence ID" value="NZ_CP114040.1"/>
</dbReference>
<reference evidence="1" key="1">
    <citation type="submission" date="2022-11" db="EMBL/GenBank/DDBJ databases">
        <title>Minimal conservation of predation-associated metabolite biosynthetic gene clusters underscores biosynthetic potential of Myxococcota including descriptions for ten novel species: Archangium lansinium sp. nov., Myxococcus landrumus sp. nov., Nannocystis bai.</title>
        <authorList>
            <person name="Ahearne A."/>
            <person name="Stevens C."/>
            <person name="Dowd S."/>
        </authorList>
    </citation>
    <scope>NUCLEOTIDE SEQUENCE</scope>
    <source>
        <strain evidence="1">Fl3</strain>
    </source>
</reference>
<sequence length="97" mass="10901">MTTPFERYLASIAASFPSLKGAPLNPWNDDAFRAWAEAQPEKTAAWWAARFVLAFGTARRRAWVAKRRPPGTVVRYGFDIFEAQAAWTEGDRRAAAI</sequence>
<keyword evidence="2" id="KW-1185">Reference proteome</keyword>
<organism evidence="1 2">
    <name type="scientific">Nannocystis punicea</name>
    <dbReference type="NCBI Taxonomy" id="2995304"/>
    <lineage>
        <taxon>Bacteria</taxon>
        <taxon>Pseudomonadati</taxon>
        <taxon>Myxococcota</taxon>
        <taxon>Polyangia</taxon>
        <taxon>Nannocystales</taxon>
        <taxon>Nannocystaceae</taxon>
        <taxon>Nannocystis</taxon>
    </lineage>
</organism>
<dbReference type="EMBL" id="CP114040">
    <property type="protein sequence ID" value="WAS91953.1"/>
    <property type="molecule type" value="Genomic_DNA"/>
</dbReference>
<accession>A0ABY7GYE4</accession>
<protein>
    <submittedName>
        <fullName evidence="1">Uncharacterized protein</fullName>
    </submittedName>
</protein>
<name>A0ABY7GYE4_9BACT</name>
<evidence type="ECO:0000313" key="2">
    <source>
        <dbReference type="Proteomes" id="UP001164459"/>
    </source>
</evidence>
<gene>
    <name evidence="1" type="ORF">O0S08_37710</name>
</gene>